<evidence type="ECO:0000256" key="5">
    <source>
        <dbReference type="SAM" id="MobiDB-lite"/>
    </source>
</evidence>
<accession>A0ABD3LUZ2</accession>
<comment type="caution">
    <text evidence="7">The sequence shown here is derived from an EMBL/GenBank/DDBJ whole genome shotgun (WGS) entry which is preliminary data.</text>
</comment>
<evidence type="ECO:0000256" key="2">
    <source>
        <dbReference type="ARBA" id="ARBA00022679"/>
    </source>
</evidence>
<dbReference type="Proteomes" id="UP001634007">
    <property type="component" value="Unassembled WGS sequence"/>
</dbReference>
<evidence type="ECO:0000259" key="6">
    <source>
        <dbReference type="Pfam" id="PF26168"/>
    </source>
</evidence>
<dbReference type="PANTHER" id="PTHR48044:SF22">
    <property type="entry name" value="GLYCOSYLTRANSFERASE"/>
    <property type="match status" value="1"/>
</dbReference>
<dbReference type="PROSITE" id="PS00375">
    <property type="entry name" value="UDPGT"/>
    <property type="match status" value="1"/>
</dbReference>
<comment type="similarity">
    <text evidence="1 3">Belongs to the UDP-glycosyltransferase family.</text>
</comment>
<dbReference type="Pfam" id="PF26168">
    <property type="entry name" value="Glyco_transf_N"/>
    <property type="match status" value="1"/>
</dbReference>
<proteinExistence type="inferred from homology"/>
<dbReference type="Gene3D" id="3.40.50.2000">
    <property type="entry name" value="Glycogen Phosphorylase B"/>
    <property type="match status" value="2"/>
</dbReference>
<dbReference type="FunFam" id="3.40.50.2000:FF:000060">
    <property type="entry name" value="Glycosyltransferase"/>
    <property type="match status" value="1"/>
</dbReference>
<dbReference type="InterPro" id="IPR058980">
    <property type="entry name" value="Glyco_transf_N"/>
</dbReference>
<dbReference type="InterPro" id="IPR002213">
    <property type="entry name" value="UDP_glucos_trans"/>
</dbReference>
<reference evidence="7 8" key="1">
    <citation type="submission" date="2024-11" db="EMBL/GenBank/DDBJ databases">
        <title>Chromosome-level genome assembly of Eucalyptus globulus Labill. provides insights into its genome evolution.</title>
        <authorList>
            <person name="Li X."/>
        </authorList>
    </citation>
    <scope>NUCLEOTIDE SEQUENCE [LARGE SCALE GENOMIC DNA]</scope>
    <source>
        <strain evidence="7">CL2024</strain>
        <tissue evidence="7">Fresh tender leaves</tissue>
    </source>
</reference>
<dbReference type="CDD" id="cd03784">
    <property type="entry name" value="GT1_Gtf-like"/>
    <property type="match status" value="1"/>
</dbReference>
<dbReference type="SUPFAM" id="SSF53756">
    <property type="entry name" value="UDP-Glycosyltransferase/glycogen phosphorylase"/>
    <property type="match status" value="1"/>
</dbReference>
<feature type="region of interest" description="Disordered" evidence="5">
    <location>
        <begin position="76"/>
        <end position="97"/>
    </location>
</feature>
<name>A0ABD3LUZ2_EUCGL</name>
<dbReference type="FunFam" id="3.40.50.2000:FF:000238">
    <property type="entry name" value="Glycosyltransferase"/>
    <property type="match status" value="1"/>
</dbReference>
<dbReference type="EC" id="2.4.1.-" evidence="4"/>
<dbReference type="AlphaFoldDB" id="A0ABD3LUZ2"/>
<protein>
    <recommendedName>
        <fullName evidence="4">Glycosyltransferase</fullName>
        <ecNumber evidence="4">2.4.1.-</ecNumber>
    </recommendedName>
</protein>
<dbReference type="InterPro" id="IPR035595">
    <property type="entry name" value="UDP_glycos_trans_CS"/>
</dbReference>
<dbReference type="Pfam" id="PF00201">
    <property type="entry name" value="UDPGT"/>
    <property type="match status" value="1"/>
</dbReference>
<keyword evidence="3" id="KW-0328">Glycosyltransferase</keyword>
<dbReference type="PANTHER" id="PTHR48044">
    <property type="entry name" value="GLYCOSYLTRANSFERASE"/>
    <property type="match status" value="1"/>
</dbReference>
<keyword evidence="8" id="KW-1185">Reference proteome</keyword>
<dbReference type="GO" id="GO:0009690">
    <property type="term" value="P:cytokinin metabolic process"/>
    <property type="evidence" value="ECO:0007669"/>
    <property type="project" value="UniProtKB-ARBA"/>
</dbReference>
<evidence type="ECO:0000256" key="3">
    <source>
        <dbReference type="RuleBase" id="RU003718"/>
    </source>
</evidence>
<organism evidence="7 8">
    <name type="scientific">Eucalyptus globulus</name>
    <name type="common">Tasmanian blue gum</name>
    <dbReference type="NCBI Taxonomy" id="34317"/>
    <lineage>
        <taxon>Eukaryota</taxon>
        <taxon>Viridiplantae</taxon>
        <taxon>Streptophyta</taxon>
        <taxon>Embryophyta</taxon>
        <taxon>Tracheophyta</taxon>
        <taxon>Spermatophyta</taxon>
        <taxon>Magnoliopsida</taxon>
        <taxon>eudicotyledons</taxon>
        <taxon>Gunneridae</taxon>
        <taxon>Pentapetalae</taxon>
        <taxon>rosids</taxon>
        <taxon>malvids</taxon>
        <taxon>Myrtales</taxon>
        <taxon>Myrtaceae</taxon>
        <taxon>Myrtoideae</taxon>
        <taxon>Eucalypteae</taxon>
        <taxon>Eucalyptus</taxon>
    </lineage>
</organism>
<keyword evidence="2 3" id="KW-0808">Transferase</keyword>
<dbReference type="GO" id="GO:0050404">
    <property type="term" value="F:zeatin O-beta-D-xylosyltransferase activity"/>
    <property type="evidence" value="ECO:0007669"/>
    <property type="project" value="UniProtKB-ARBA"/>
</dbReference>
<dbReference type="EMBL" id="JBJKBG010000001">
    <property type="protein sequence ID" value="KAL3755263.1"/>
    <property type="molecule type" value="Genomic_DNA"/>
</dbReference>
<sequence length="572" mass="62941">MTTRNEIHELELDNCLFEPLGSGSSHFKGKFRATHSTSPLKFFYLKYDEVKNKKLIKKKGQNDPVFRFHSLSTKPKKLTPQTQTHSTPNRILPLEPTPKMEDVSGSVTVIMVPLPAQGHLNQLLELAHLVACYGIPVHYVGSASHNRQAKFRSHVPPSSAASDIRFHDLPTPPILSPDPSLSSPYKFPSQLQPAFDATSSLRGPVASLIRSLSSGSRRVVVVHDSLMASVVQDAASVPNAEIYEFNPISAFTLCWFTWESIGMAPPPEVEVDIAELIASKGLPSLLDFSTDEFLKFAESQNECKKFHSGCIYNTCRVVEGRFVDLYASATANGTATKHWAIGPFNPVKLPEKRSRRSAHGCMEWLDKQAPSSVMYVSFGTTTVLSDEQIREIAMGLEYSGQKFIWVLREADKADIFGGGGEARIIQLPQGFEEMVAARDLGVVVRDWAPQLEILGHPATGGFLSHCGWNSCMESISMGVPILAWPMHSDQPRNAVLITRVLKIGLIVKDWMSQDDLVKSSTIEGAVKALMVSEEGEEARKRAAELGAVVRGSMDEGGVSRAELDSFIAHICR</sequence>
<evidence type="ECO:0000256" key="1">
    <source>
        <dbReference type="ARBA" id="ARBA00009995"/>
    </source>
</evidence>
<evidence type="ECO:0000256" key="4">
    <source>
        <dbReference type="RuleBase" id="RU362057"/>
    </source>
</evidence>
<gene>
    <name evidence="7" type="ORF">ACJRO7_002330</name>
</gene>
<evidence type="ECO:0000313" key="8">
    <source>
        <dbReference type="Proteomes" id="UP001634007"/>
    </source>
</evidence>
<evidence type="ECO:0000313" key="7">
    <source>
        <dbReference type="EMBL" id="KAL3755263.1"/>
    </source>
</evidence>
<feature type="domain" description="Glycosyltransferase N-terminal" evidence="6">
    <location>
        <begin position="106"/>
        <end position="346"/>
    </location>
</feature>